<dbReference type="EMBL" id="MK500329">
    <property type="protein sequence ID" value="QBK86081.1"/>
    <property type="molecule type" value="Genomic_DNA"/>
</dbReference>
<protein>
    <submittedName>
        <fullName evidence="2">Uncharacterized protein</fullName>
    </submittedName>
</protein>
<keyword evidence="1" id="KW-0175">Coiled coil</keyword>
<sequence length="279" mass="34399">MKEIKHKIYLTNNPLPLVPEGYKICSICEETKEKQKFRRGRQCRECERKCAKEYRENNKEKVQERLKKYRDKNREKINESSREYRKQSGYVERYKEYYQKNKEKINKNSTEWQRKNRDKVNNARQEYRNNNRERVNEIARRGAKKNRPKIREYRRKKYQTDPEYRLRVNLRGRFSVRNLQGGKKSDKTMNIIGCSVKKLMEHLESQFEDGMTWDNYRFDVWHVDHKVPLAFFDLTKPRQQQMCFNYTNLQPLWSKKNISKGAGFNYYDFMELKKYFEDR</sequence>
<evidence type="ECO:0000256" key="1">
    <source>
        <dbReference type="SAM" id="Coils"/>
    </source>
</evidence>
<evidence type="ECO:0000313" key="2">
    <source>
        <dbReference type="EMBL" id="QBK86081.1"/>
    </source>
</evidence>
<accession>A0A481YT51</accession>
<feature type="coiled-coil region" evidence="1">
    <location>
        <begin position="52"/>
        <end position="79"/>
    </location>
</feature>
<proteinExistence type="predicted"/>
<reference evidence="2" key="1">
    <citation type="journal article" date="2019" name="MBio">
        <title>Virus Genomes from Deep Sea Sediments Expand the Ocean Megavirome and Support Independent Origins of Viral Gigantism.</title>
        <authorList>
            <person name="Backstrom D."/>
            <person name="Yutin N."/>
            <person name="Jorgensen S.L."/>
            <person name="Dharamshi J."/>
            <person name="Homa F."/>
            <person name="Zaremba-Niedwiedzka K."/>
            <person name="Spang A."/>
            <person name="Wolf Y.I."/>
            <person name="Koonin E.V."/>
            <person name="Ettema T.J."/>
        </authorList>
    </citation>
    <scope>NUCLEOTIDE SEQUENCE</scope>
</reference>
<name>A0A481YT51_9VIRU</name>
<gene>
    <name evidence="2" type="ORF">LCMAC101_06760</name>
</gene>
<organism evidence="2">
    <name type="scientific">Marseillevirus LCMAC101</name>
    <dbReference type="NCBI Taxonomy" id="2506602"/>
    <lineage>
        <taxon>Viruses</taxon>
        <taxon>Varidnaviria</taxon>
        <taxon>Bamfordvirae</taxon>
        <taxon>Nucleocytoviricota</taxon>
        <taxon>Megaviricetes</taxon>
        <taxon>Pimascovirales</taxon>
        <taxon>Pimascovirales incertae sedis</taxon>
        <taxon>Marseilleviridae</taxon>
    </lineage>
</organism>